<reference evidence="1" key="1">
    <citation type="submission" date="2014-11" db="EMBL/GenBank/DDBJ databases">
        <authorList>
            <person name="Amaro Gonzalez C."/>
        </authorList>
    </citation>
    <scope>NUCLEOTIDE SEQUENCE</scope>
</reference>
<dbReference type="AlphaFoldDB" id="A0A0E9WM08"/>
<reference evidence="1" key="2">
    <citation type="journal article" date="2015" name="Fish Shellfish Immunol.">
        <title>Early steps in the European eel (Anguilla anguilla)-Vibrio vulnificus interaction in the gills: Role of the RtxA13 toxin.</title>
        <authorList>
            <person name="Callol A."/>
            <person name="Pajuelo D."/>
            <person name="Ebbesson L."/>
            <person name="Teles M."/>
            <person name="MacKenzie S."/>
            <person name="Amaro C."/>
        </authorList>
    </citation>
    <scope>NUCLEOTIDE SEQUENCE</scope>
</reference>
<protein>
    <submittedName>
        <fullName evidence="1">Uncharacterized protein</fullName>
    </submittedName>
</protein>
<name>A0A0E9WM08_ANGAN</name>
<evidence type="ECO:0000313" key="1">
    <source>
        <dbReference type="EMBL" id="JAH90513.1"/>
    </source>
</evidence>
<organism evidence="1">
    <name type="scientific">Anguilla anguilla</name>
    <name type="common">European freshwater eel</name>
    <name type="synonym">Muraena anguilla</name>
    <dbReference type="NCBI Taxonomy" id="7936"/>
    <lineage>
        <taxon>Eukaryota</taxon>
        <taxon>Metazoa</taxon>
        <taxon>Chordata</taxon>
        <taxon>Craniata</taxon>
        <taxon>Vertebrata</taxon>
        <taxon>Euteleostomi</taxon>
        <taxon>Actinopterygii</taxon>
        <taxon>Neopterygii</taxon>
        <taxon>Teleostei</taxon>
        <taxon>Anguilliformes</taxon>
        <taxon>Anguillidae</taxon>
        <taxon>Anguilla</taxon>
    </lineage>
</organism>
<dbReference type="EMBL" id="GBXM01018064">
    <property type="protein sequence ID" value="JAH90513.1"/>
    <property type="molecule type" value="Transcribed_RNA"/>
</dbReference>
<proteinExistence type="predicted"/>
<accession>A0A0E9WM08</accession>
<sequence length="105" mass="11894">MGENNPLRSIGSQWIIKIIKCQNVVCWVVQMTKPILSFMSSRAKKTERIRRRSGFKPLNLRGKPEHSGLLDQATSIFKDIVPPVNRSLSLAVRGCVRNSNLCLFL</sequence>